<dbReference type="OrthoDB" id="69928at2759"/>
<gene>
    <name evidence="7" type="primary">Smg7_1</name>
    <name evidence="9" type="synonym">LOC112683804</name>
    <name evidence="7" type="ORF">g.27834</name>
</gene>
<dbReference type="PANTHER" id="PTHR15696">
    <property type="entry name" value="SMG-7 SUPPRESSOR WITH MORPHOLOGICAL EFFECT ON GENITALIA PROTEIN 7"/>
    <property type="match status" value="1"/>
</dbReference>
<feature type="region of interest" description="Disordered" evidence="3">
    <location>
        <begin position="548"/>
        <end position="602"/>
    </location>
</feature>
<evidence type="ECO:0000259" key="6">
    <source>
        <dbReference type="Pfam" id="PF10374"/>
    </source>
</evidence>
<feature type="compositionally biased region" description="Polar residues" evidence="3">
    <location>
        <begin position="744"/>
        <end position="760"/>
    </location>
</feature>
<evidence type="ECO:0000313" key="8">
    <source>
        <dbReference type="Proteomes" id="UP000694846"/>
    </source>
</evidence>
<sequence length="785" mass="89298">MVSIAAVQTLKKADQLKEQIYASKDINSTETLACQQQLRIIYQQVLTLDLEYALDQKVEQDLWNHGFKNNINKLQQLAKDKKSAKRNEWNALFLSCLESAYGFYLMLLHSICLTFDLDLPFHKKLYGFCDADKSLGSSYLRKPQKSSCNYICQYCLVHLGDIARYRNQNRQAESFYRHAIQLSPNSGQPYNQLALLEASRGDNLSTVFYYMRSINVRHPFLAAVNNLNVTLNKYINSSQDMLYKTKITSTEFVQLFLAFHGVLMSKDNIKRQACDGYIKSLSLSFTPLIATESFTSFKLQQMVAINMLAFNYIGNESSSVKIQCFPVVDLLATFLNAFLLPLYTMKESQNISEYYTLPAVKLILDWIRSDISVLNSPGFRSRLQIWPGLCKLLNGLSNDLNHEDYSHIPLPEDKLLHGFVMLESIHSKLMLNSDDSTKINMNVLRASRLIEFGVWFSSTPYSLIKAMKIDKGWIFEIIPNSSGSSHSIDLAADLETLSSYQQRQLLNSSDRKSGILKFQSSNNSDIKPVLRNVVFDSIMKKNQETEIKQVKFRSPSPSSSSSSEAKWSLEDLDQTSSEFEKDQRAVKPTPIGYQLPHHSSNFNSSKPNINPTMNTFGQLHLSGFPTSSESPCRFGQPLPNFSTWPQPPASWIDSIKQPQNNQPKLPMFPFIQNQAPIGQYPNGTWSNINSPQVAHNSPLQNNLNHFSIRDDQQRNYYNNTNNSSYYSLFNQPNIMIPRNIDTSQEPSNRSFATFHQQSLWSGPGPSPLERLLEQQRGRDASEGGA</sequence>
<feature type="domain" description="Telomerase activating protein Est1-like N-terminal" evidence="6">
    <location>
        <begin position="57"/>
        <end position="169"/>
    </location>
</feature>
<keyword evidence="4" id="KW-0472">Membrane</keyword>
<evidence type="ECO:0000259" key="5">
    <source>
        <dbReference type="Pfam" id="PF10373"/>
    </source>
</evidence>
<keyword evidence="2" id="KW-0802">TPR repeat</keyword>
<keyword evidence="4" id="KW-1133">Transmembrane helix</keyword>
<dbReference type="InterPro" id="IPR019458">
    <property type="entry name" value="Est1-like_N"/>
</dbReference>
<dbReference type="Pfam" id="PF10374">
    <property type="entry name" value="EST1"/>
    <property type="match status" value="1"/>
</dbReference>
<accession>A0A2S2QN33</accession>
<dbReference type="GO" id="GO:0070034">
    <property type="term" value="F:telomerase RNA binding"/>
    <property type="evidence" value="ECO:0007669"/>
    <property type="project" value="TreeGrafter"/>
</dbReference>
<dbReference type="AlphaFoldDB" id="A0A2S2QN33"/>
<keyword evidence="8" id="KW-1185">Reference proteome</keyword>
<feature type="domain" description="DNA/RNA-binding" evidence="5">
    <location>
        <begin position="172"/>
        <end position="424"/>
    </location>
</feature>
<dbReference type="Gene3D" id="1.25.40.10">
    <property type="entry name" value="Tetratricopeptide repeat domain"/>
    <property type="match status" value="1"/>
</dbReference>
<evidence type="ECO:0000313" key="9">
    <source>
        <dbReference type="RefSeq" id="XP_025410757.1"/>
    </source>
</evidence>
<evidence type="ECO:0000256" key="4">
    <source>
        <dbReference type="SAM" id="Phobius"/>
    </source>
</evidence>
<dbReference type="InterPro" id="IPR019734">
    <property type="entry name" value="TPR_rpt"/>
</dbReference>
<dbReference type="InterPro" id="IPR018834">
    <property type="entry name" value="DNA/RNA-bd_Est1-type"/>
</dbReference>
<dbReference type="InterPro" id="IPR011990">
    <property type="entry name" value="TPR-like_helical_dom_sf"/>
</dbReference>
<dbReference type="InterPro" id="IPR045153">
    <property type="entry name" value="Est1/Ebs1-like"/>
</dbReference>
<dbReference type="Proteomes" id="UP000694846">
    <property type="component" value="Unplaced"/>
</dbReference>
<keyword evidence="4" id="KW-0812">Transmembrane</keyword>
<feature type="compositionally biased region" description="Low complexity" evidence="3">
    <location>
        <begin position="554"/>
        <end position="563"/>
    </location>
</feature>
<dbReference type="RefSeq" id="XP_025410757.1">
    <property type="nucleotide sequence ID" value="XM_025554972.1"/>
</dbReference>
<feature type="repeat" description="TPR" evidence="2">
    <location>
        <begin position="153"/>
        <end position="186"/>
    </location>
</feature>
<dbReference type="EMBL" id="GGMS01009757">
    <property type="protein sequence ID" value="MBY78960.1"/>
    <property type="molecule type" value="Transcribed_RNA"/>
</dbReference>
<dbReference type="GO" id="GO:0000184">
    <property type="term" value="P:nuclear-transcribed mRNA catabolic process, nonsense-mediated decay"/>
    <property type="evidence" value="ECO:0007669"/>
    <property type="project" value="UniProtKB-KW"/>
</dbReference>
<organism evidence="7">
    <name type="scientific">Sipha flava</name>
    <name type="common">yellow sugarcane aphid</name>
    <dbReference type="NCBI Taxonomy" id="143950"/>
    <lineage>
        <taxon>Eukaryota</taxon>
        <taxon>Metazoa</taxon>
        <taxon>Ecdysozoa</taxon>
        <taxon>Arthropoda</taxon>
        <taxon>Hexapoda</taxon>
        <taxon>Insecta</taxon>
        <taxon>Pterygota</taxon>
        <taxon>Neoptera</taxon>
        <taxon>Paraneoptera</taxon>
        <taxon>Hemiptera</taxon>
        <taxon>Sternorrhyncha</taxon>
        <taxon>Aphidomorpha</taxon>
        <taxon>Aphidoidea</taxon>
        <taxon>Aphididae</taxon>
        <taxon>Sipha</taxon>
    </lineage>
</organism>
<evidence type="ECO:0000256" key="3">
    <source>
        <dbReference type="SAM" id="MobiDB-lite"/>
    </source>
</evidence>
<proteinExistence type="predicted"/>
<feature type="transmembrane region" description="Helical" evidence="4">
    <location>
        <begin position="89"/>
        <end position="107"/>
    </location>
</feature>
<dbReference type="Pfam" id="PF10373">
    <property type="entry name" value="EST1_DNA_bind"/>
    <property type="match status" value="1"/>
</dbReference>
<dbReference type="PANTHER" id="PTHR15696:SF5">
    <property type="entry name" value="NONSENSE-MEDIATED MRNA DECAY FACTOR SMG7"/>
    <property type="match status" value="1"/>
</dbReference>
<evidence type="ECO:0000313" key="7">
    <source>
        <dbReference type="EMBL" id="MBY78960.1"/>
    </source>
</evidence>
<dbReference type="GO" id="GO:0042162">
    <property type="term" value="F:telomeric DNA binding"/>
    <property type="evidence" value="ECO:0007669"/>
    <property type="project" value="TreeGrafter"/>
</dbReference>
<protein>
    <submittedName>
        <fullName evidence="7 9">Protein SMG7</fullName>
    </submittedName>
</protein>
<dbReference type="PROSITE" id="PS50005">
    <property type="entry name" value="TPR"/>
    <property type="match status" value="1"/>
</dbReference>
<feature type="region of interest" description="Disordered" evidence="3">
    <location>
        <begin position="744"/>
        <end position="769"/>
    </location>
</feature>
<reference evidence="9" key="2">
    <citation type="submission" date="2025-04" db="UniProtKB">
        <authorList>
            <consortium name="RefSeq"/>
        </authorList>
    </citation>
    <scope>IDENTIFICATION</scope>
    <source>
        <tissue evidence="9">Whole body</tissue>
    </source>
</reference>
<evidence type="ECO:0000256" key="2">
    <source>
        <dbReference type="PROSITE-ProRule" id="PRU00339"/>
    </source>
</evidence>
<reference evidence="7" key="1">
    <citation type="submission" date="2018-04" db="EMBL/GenBank/DDBJ databases">
        <title>Transcriptome assembly of Sipha flava.</title>
        <authorList>
            <person name="Scully E.D."/>
            <person name="Geib S.M."/>
            <person name="Palmer N.A."/>
            <person name="Koch K."/>
            <person name="Bradshaw J."/>
            <person name="Heng-Moss T."/>
            <person name="Sarath G."/>
        </authorList>
    </citation>
    <scope>NUCLEOTIDE SEQUENCE</scope>
</reference>
<evidence type="ECO:0000256" key="1">
    <source>
        <dbReference type="ARBA" id="ARBA00023161"/>
    </source>
</evidence>
<dbReference type="GO" id="GO:0005697">
    <property type="term" value="C:telomerase holoenzyme complex"/>
    <property type="evidence" value="ECO:0007669"/>
    <property type="project" value="TreeGrafter"/>
</dbReference>
<keyword evidence="1" id="KW-0866">Nonsense-mediated mRNA decay</keyword>
<dbReference type="SUPFAM" id="SSF48452">
    <property type="entry name" value="TPR-like"/>
    <property type="match status" value="1"/>
</dbReference>
<name>A0A2S2QN33_9HEMI</name>